<protein>
    <submittedName>
        <fullName evidence="1">Uncharacterized protein</fullName>
    </submittedName>
</protein>
<gene>
    <name evidence="1" type="ordered locus">TERTU_2886</name>
</gene>
<evidence type="ECO:0000313" key="2">
    <source>
        <dbReference type="Proteomes" id="UP000009080"/>
    </source>
</evidence>
<reference evidence="1 2" key="1">
    <citation type="journal article" date="2009" name="PLoS ONE">
        <title>The complete genome of Teredinibacter turnerae T7901: an intracellular endosymbiont of marine wood-boring bivalves (shipworms).</title>
        <authorList>
            <person name="Yang J.C."/>
            <person name="Madupu R."/>
            <person name="Durkin A.S."/>
            <person name="Ekborg N.A."/>
            <person name="Pedamallu C.S."/>
            <person name="Hostetler J.B."/>
            <person name="Radune D."/>
            <person name="Toms B.S."/>
            <person name="Henrissat B."/>
            <person name="Coutinho P.M."/>
            <person name="Schwarz S."/>
            <person name="Field L."/>
            <person name="Trindade-Silva A.E."/>
            <person name="Soares C.A.G."/>
            <person name="Elshahawi S."/>
            <person name="Hanora A."/>
            <person name="Schmidt E.W."/>
            <person name="Haygood M.G."/>
            <person name="Posfai J."/>
            <person name="Benner J."/>
            <person name="Madinger C."/>
            <person name="Nove J."/>
            <person name="Anton B."/>
            <person name="Chaudhary K."/>
            <person name="Foster J."/>
            <person name="Holman A."/>
            <person name="Kumar S."/>
            <person name="Lessard P.A."/>
            <person name="Luyten Y.A."/>
            <person name="Slatko B."/>
            <person name="Wood N."/>
            <person name="Wu B."/>
            <person name="Teplitski M."/>
            <person name="Mougous J.D."/>
            <person name="Ward N."/>
            <person name="Eisen J.A."/>
            <person name="Badger J.H."/>
            <person name="Distel D.L."/>
        </authorList>
    </citation>
    <scope>NUCLEOTIDE SEQUENCE [LARGE SCALE GENOMIC DNA]</scope>
    <source>
        <strain evidence="2">ATCC 39867 / T7901</strain>
    </source>
</reference>
<organism evidence="1 2">
    <name type="scientific">Teredinibacter turnerae (strain ATCC 39867 / T7901)</name>
    <dbReference type="NCBI Taxonomy" id="377629"/>
    <lineage>
        <taxon>Bacteria</taxon>
        <taxon>Pseudomonadati</taxon>
        <taxon>Pseudomonadota</taxon>
        <taxon>Gammaproteobacteria</taxon>
        <taxon>Cellvibrionales</taxon>
        <taxon>Cellvibrionaceae</taxon>
        <taxon>Teredinibacter</taxon>
    </lineage>
</organism>
<sequence>MKMSPPSTKRSLTGPAKGCFMERNISTQAQLLHPLLAPFLSSREN</sequence>
<keyword evidence="2" id="KW-1185">Reference proteome</keyword>
<proteinExistence type="predicted"/>
<dbReference type="KEGG" id="ttu:TERTU_2886"/>
<dbReference type="EMBL" id="CP001614">
    <property type="protein sequence ID" value="ACR11418.1"/>
    <property type="molecule type" value="Genomic_DNA"/>
</dbReference>
<evidence type="ECO:0000313" key="1">
    <source>
        <dbReference type="EMBL" id="ACR11418.1"/>
    </source>
</evidence>
<dbReference type="HOGENOM" id="CLU_3206319_0_0_6"/>
<name>C5BNA2_TERTT</name>
<dbReference type="AlphaFoldDB" id="C5BNA2"/>
<accession>C5BNA2</accession>
<dbReference type="Proteomes" id="UP000009080">
    <property type="component" value="Chromosome"/>
</dbReference>